<organism evidence="4 5">
    <name type="scientific">Durusdinium trenchii</name>
    <dbReference type="NCBI Taxonomy" id="1381693"/>
    <lineage>
        <taxon>Eukaryota</taxon>
        <taxon>Sar</taxon>
        <taxon>Alveolata</taxon>
        <taxon>Dinophyceae</taxon>
        <taxon>Suessiales</taxon>
        <taxon>Symbiodiniaceae</taxon>
        <taxon>Durusdinium</taxon>
    </lineage>
</organism>
<feature type="signal peptide" evidence="3">
    <location>
        <begin position="1"/>
        <end position="34"/>
    </location>
</feature>
<feature type="compositionally biased region" description="Basic residues" evidence="2">
    <location>
        <begin position="75"/>
        <end position="86"/>
    </location>
</feature>
<evidence type="ECO:0000313" key="4">
    <source>
        <dbReference type="EMBL" id="CAK9042083.1"/>
    </source>
</evidence>
<reference evidence="4 5" key="1">
    <citation type="submission" date="2024-02" db="EMBL/GenBank/DDBJ databases">
        <authorList>
            <person name="Chen Y."/>
            <person name="Shah S."/>
            <person name="Dougan E. K."/>
            <person name="Thang M."/>
            <person name="Chan C."/>
        </authorList>
    </citation>
    <scope>NUCLEOTIDE SEQUENCE [LARGE SCALE GENOMIC DNA]</scope>
</reference>
<dbReference type="Proteomes" id="UP001642484">
    <property type="component" value="Unassembled WGS sequence"/>
</dbReference>
<evidence type="ECO:0000256" key="2">
    <source>
        <dbReference type="SAM" id="MobiDB-lite"/>
    </source>
</evidence>
<keyword evidence="1" id="KW-0175">Coiled coil</keyword>
<protein>
    <submittedName>
        <fullName evidence="4">Uncharacterized protein</fullName>
    </submittedName>
</protein>
<evidence type="ECO:0000256" key="1">
    <source>
        <dbReference type="SAM" id="Coils"/>
    </source>
</evidence>
<dbReference type="EMBL" id="CAXAMN010013914">
    <property type="protein sequence ID" value="CAK9042083.1"/>
    <property type="molecule type" value="Genomic_DNA"/>
</dbReference>
<feature type="chain" id="PRO_5046217150" evidence="3">
    <location>
        <begin position="35"/>
        <end position="221"/>
    </location>
</feature>
<keyword evidence="5" id="KW-1185">Reference proteome</keyword>
<proteinExistence type="predicted"/>
<comment type="caution">
    <text evidence="4">The sequence shown here is derived from an EMBL/GenBank/DDBJ whole genome shotgun (WGS) entry which is preliminary data.</text>
</comment>
<evidence type="ECO:0000313" key="5">
    <source>
        <dbReference type="Proteomes" id="UP001642484"/>
    </source>
</evidence>
<name>A0ABP0LT06_9DINO</name>
<gene>
    <name evidence="4" type="ORF">CCMP2556_LOCUS22452</name>
</gene>
<evidence type="ECO:0000256" key="3">
    <source>
        <dbReference type="SAM" id="SignalP"/>
    </source>
</evidence>
<accession>A0ABP0LT06</accession>
<feature type="region of interest" description="Disordered" evidence="2">
    <location>
        <begin position="41"/>
        <end position="105"/>
    </location>
</feature>
<keyword evidence="3" id="KW-0732">Signal</keyword>
<feature type="coiled-coil region" evidence="1">
    <location>
        <begin position="188"/>
        <end position="215"/>
    </location>
</feature>
<sequence length="221" mass="24919">MLLGSSSLSVCGLPDASMWFGHALLLLIPLLSQGARDEEDYEELRGRLSEAQGGGSDDDDEESLHSSLGFAQETHRHRHHRGRRLSLHNGSEEVTEEQGQAPSEEHLKIQTEAKKEPDDCGPLMGHSPEEVREQVLRCLKQRKQQAKVVQESLRKRSKYEMITAAEVDRVEKLAKEIGDVDAMKAAYLNDQEKIKAALVKRKEQMDRQIRRLDQDGQDAAD</sequence>